<dbReference type="CDD" id="cd21148">
    <property type="entry name" value="PUA_Cbf5"/>
    <property type="match status" value="1"/>
</dbReference>
<keyword evidence="6" id="KW-1185">Reference proteome</keyword>
<dbReference type="GO" id="GO:0031118">
    <property type="term" value="P:rRNA pseudouridine synthesis"/>
    <property type="evidence" value="ECO:0007669"/>
    <property type="project" value="TreeGrafter"/>
</dbReference>
<dbReference type="GO" id="GO:0000495">
    <property type="term" value="P:box H/ACA sno(s)RNA 3'-end processing"/>
    <property type="evidence" value="ECO:0007669"/>
    <property type="project" value="TreeGrafter"/>
</dbReference>
<name>A0AAV8SH69_9ROSI</name>
<evidence type="ECO:0000259" key="3">
    <source>
        <dbReference type="SMART" id="SM00359"/>
    </source>
</evidence>
<dbReference type="EMBL" id="JAIWQS010000011">
    <property type="protein sequence ID" value="KAJ8751498.1"/>
    <property type="molecule type" value="Genomic_DNA"/>
</dbReference>
<protein>
    <submittedName>
        <fullName evidence="5">Uncharacterized protein</fullName>
    </submittedName>
</protein>
<dbReference type="InterPro" id="IPR012960">
    <property type="entry name" value="Dyskerin-like"/>
</dbReference>
<evidence type="ECO:0000259" key="4">
    <source>
        <dbReference type="SMART" id="SM01136"/>
    </source>
</evidence>
<gene>
    <name evidence="5" type="ORF">K2173_016722</name>
</gene>
<reference evidence="5 6" key="1">
    <citation type="submission" date="2021-09" db="EMBL/GenBank/DDBJ databases">
        <title>Genomic insights and catalytic innovation underlie evolution of tropane alkaloids biosynthesis.</title>
        <authorList>
            <person name="Wang Y.-J."/>
            <person name="Tian T."/>
            <person name="Huang J.-P."/>
            <person name="Huang S.-X."/>
        </authorList>
    </citation>
    <scope>NUCLEOTIDE SEQUENCE [LARGE SCALE GENOMIC DNA]</scope>
    <source>
        <strain evidence="5">KIB-2018</strain>
        <tissue evidence="5">Leaf</tissue>
    </source>
</reference>
<dbReference type="SUPFAM" id="SSF88697">
    <property type="entry name" value="PUA domain-like"/>
    <property type="match status" value="1"/>
</dbReference>
<dbReference type="PANTHER" id="PTHR23127:SF0">
    <property type="entry name" value="H_ACA RIBONUCLEOPROTEIN COMPLEX SUBUNIT DKC1"/>
    <property type="match status" value="1"/>
</dbReference>
<dbReference type="SMART" id="SM01136">
    <property type="entry name" value="DKCLD"/>
    <property type="match status" value="1"/>
</dbReference>
<dbReference type="InterPro" id="IPR015947">
    <property type="entry name" value="PUA-like_sf"/>
</dbReference>
<dbReference type="Proteomes" id="UP001159364">
    <property type="component" value="Linkage Group LG11"/>
</dbReference>
<keyword evidence="2" id="KW-0472">Membrane</keyword>
<sequence length="352" mass="40062">MIKPQSVTLAIDSSQWSILLKNHKGLNVFTEYIKYGVMNRDKTMNPSSQEIVAWIKQIFWVKKTEHSGTLDPKIINNLIVCIDKATHLYVCVAILHSKVLGVVKVTRSLETLTGALRIRTIYEGKLLEYDANRHLVVLWISCEPGSYVRTMLRFDILREKDKIVTMHDVLDAQWVYDNYRDEILLVSLFSIFLCVNVLLTSFKRLVVKDSAMNAICYRVKLMIPELLRFENDIEVGEEVVLMSRKYEAIALGIVEMTISVMDTYDHGVVANTKRTSMKKLIAEGNLDKHGKPNENTPKEWMDNVVLTIRKDYVVASLSIGFESTIEAKETVEAKKKKKGGDVEDKGGTQAQS</sequence>
<feature type="domain" description="PUA" evidence="3">
    <location>
        <begin position="203"/>
        <end position="277"/>
    </location>
</feature>
<dbReference type="Gene3D" id="2.30.130.10">
    <property type="entry name" value="PUA domain"/>
    <property type="match status" value="1"/>
</dbReference>
<evidence type="ECO:0000313" key="6">
    <source>
        <dbReference type="Proteomes" id="UP001159364"/>
    </source>
</evidence>
<dbReference type="Pfam" id="PF01472">
    <property type="entry name" value="PUA"/>
    <property type="match status" value="1"/>
</dbReference>
<dbReference type="AlphaFoldDB" id="A0AAV8SH69"/>
<feature type="compositionally biased region" description="Basic and acidic residues" evidence="1">
    <location>
        <begin position="330"/>
        <end position="346"/>
    </location>
</feature>
<dbReference type="PROSITE" id="PS50890">
    <property type="entry name" value="PUA"/>
    <property type="match status" value="1"/>
</dbReference>
<dbReference type="Gene3D" id="3.30.2350.10">
    <property type="entry name" value="Pseudouridine synthase"/>
    <property type="match status" value="2"/>
</dbReference>
<dbReference type="PANTHER" id="PTHR23127">
    <property type="entry name" value="CENTROMERE/MICROTUBULE BINDING PROTEIN CBF5"/>
    <property type="match status" value="1"/>
</dbReference>
<dbReference type="GO" id="GO:1990481">
    <property type="term" value="P:mRNA pseudouridine synthesis"/>
    <property type="evidence" value="ECO:0007669"/>
    <property type="project" value="TreeGrafter"/>
</dbReference>
<dbReference type="InterPro" id="IPR036974">
    <property type="entry name" value="PUA_sf"/>
</dbReference>
<dbReference type="GO" id="GO:0009982">
    <property type="term" value="F:pseudouridine synthase activity"/>
    <property type="evidence" value="ECO:0007669"/>
    <property type="project" value="InterPro"/>
</dbReference>
<keyword evidence="2" id="KW-0812">Transmembrane</keyword>
<dbReference type="GO" id="GO:0031429">
    <property type="term" value="C:box H/ACA snoRNP complex"/>
    <property type="evidence" value="ECO:0007669"/>
    <property type="project" value="TreeGrafter"/>
</dbReference>
<keyword evidence="2" id="KW-1133">Transmembrane helix</keyword>
<evidence type="ECO:0000313" key="5">
    <source>
        <dbReference type="EMBL" id="KAJ8751498.1"/>
    </source>
</evidence>
<feature type="region of interest" description="Disordered" evidence="1">
    <location>
        <begin position="330"/>
        <end position="352"/>
    </location>
</feature>
<accession>A0AAV8SH69</accession>
<dbReference type="InterPro" id="IPR002478">
    <property type="entry name" value="PUA"/>
</dbReference>
<feature type="domain" description="Dyskerin-like" evidence="4">
    <location>
        <begin position="12"/>
        <end position="52"/>
    </location>
</feature>
<dbReference type="SMART" id="SM00359">
    <property type="entry name" value="PUA"/>
    <property type="match status" value="1"/>
</dbReference>
<dbReference type="SUPFAM" id="SSF55120">
    <property type="entry name" value="Pseudouridine synthase"/>
    <property type="match status" value="1"/>
</dbReference>
<proteinExistence type="predicted"/>
<dbReference type="GO" id="GO:0031120">
    <property type="term" value="P:snRNA pseudouridine synthesis"/>
    <property type="evidence" value="ECO:0007669"/>
    <property type="project" value="TreeGrafter"/>
</dbReference>
<evidence type="ECO:0000256" key="1">
    <source>
        <dbReference type="SAM" id="MobiDB-lite"/>
    </source>
</evidence>
<feature type="transmembrane region" description="Helical" evidence="2">
    <location>
        <begin position="183"/>
        <end position="202"/>
    </location>
</feature>
<dbReference type="GO" id="GO:0003723">
    <property type="term" value="F:RNA binding"/>
    <property type="evidence" value="ECO:0007669"/>
    <property type="project" value="InterPro"/>
</dbReference>
<organism evidence="5 6">
    <name type="scientific">Erythroxylum novogranatense</name>
    <dbReference type="NCBI Taxonomy" id="1862640"/>
    <lineage>
        <taxon>Eukaryota</taxon>
        <taxon>Viridiplantae</taxon>
        <taxon>Streptophyta</taxon>
        <taxon>Embryophyta</taxon>
        <taxon>Tracheophyta</taxon>
        <taxon>Spermatophyta</taxon>
        <taxon>Magnoliopsida</taxon>
        <taxon>eudicotyledons</taxon>
        <taxon>Gunneridae</taxon>
        <taxon>Pentapetalae</taxon>
        <taxon>rosids</taxon>
        <taxon>fabids</taxon>
        <taxon>Malpighiales</taxon>
        <taxon>Erythroxylaceae</taxon>
        <taxon>Erythroxylum</taxon>
    </lineage>
</organism>
<evidence type="ECO:0000256" key="2">
    <source>
        <dbReference type="SAM" id="Phobius"/>
    </source>
</evidence>
<dbReference type="InterPro" id="IPR020103">
    <property type="entry name" value="PsdUridine_synth_cat_dom_sf"/>
</dbReference>
<dbReference type="InterPro" id="IPR004802">
    <property type="entry name" value="tRNA_PsdUridine_synth_B_fam"/>
</dbReference>
<comment type="caution">
    <text evidence="5">The sequence shown here is derived from an EMBL/GenBank/DDBJ whole genome shotgun (WGS) entry which is preliminary data.</text>
</comment>